<reference evidence="3 4" key="1">
    <citation type="submission" date="2023-01" db="EMBL/GenBank/DDBJ databases">
        <title>Analysis of 21 Apiospora genomes using comparative genomics revels a genus with tremendous synthesis potential of carbohydrate active enzymes and secondary metabolites.</title>
        <authorList>
            <person name="Sorensen T."/>
        </authorList>
    </citation>
    <scope>NUCLEOTIDE SEQUENCE [LARGE SCALE GENOMIC DNA]</scope>
    <source>
        <strain evidence="3 4">CBS 24483</strain>
    </source>
</reference>
<feature type="compositionally biased region" description="Low complexity" evidence="1">
    <location>
        <begin position="22"/>
        <end position="33"/>
    </location>
</feature>
<comment type="caution">
    <text evidence="3">The sequence shown here is derived from an EMBL/GenBank/DDBJ whole genome shotgun (WGS) entry which is preliminary data.</text>
</comment>
<accession>A0ABR1PUR9</accession>
<dbReference type="Proteomes" id="UP001391051">
    <property type="component" value="Unassembled WGS sequence"/>
</dbReference>
<evidence type="ECO:0000313" key="4">
    <source>
        <dbReference type="Proteomes" id="UP001391051"/>
    </source>
</evidence>
<evidence type="ECO:0008006" key="5">
    <source>
        <dbReference type="Google" id="ProtNLM"/>
    </source>
</evidence>
<protein>
    <recommendedName>
        <fullName evidence="5">Apple domain-containing protein</fullName>
    </recommendedName>
</protein>
<dbReference type="Gene3D" id="3.50.4.10">
    <property type="entry name" value="Hepatocyte Growth Factor"/>
    <property type="match status" value="1"/>
</dbReference>
<keyword evidence="2" id="KW-0812">Transmembrane</keyword>
<sequence>MAFIHDDQPGLEVKPAMQPGLEVVPEPEAPQVVSGPMSQKPWDQRSPNSLPYQQHQQYQQYQATSPVHEYHDQSPYSQYPPQPPSSHPGAMSDWNGTVGPSPPERAAREPTIMGIRRKKFWLIVGPLIAVFVIGVAVGLGVGLGSQHDSNDSPRFVRHSRDNLPPEYILTYHPPDSATPSPSVVTSIVCPANNGSFYESNDKTKRFQVACNLDYHRGGGTQDMVDFQTATFEDCLNGCAANDACVGAGWGVYNGATRCWLKSHLGSNQMAPNWVFGVRQ</sequence>
<dbReference type="RefSeq" id="XP_066693518.1">
    <property type="nucleotide sequence ID" value="XM_066849375.1"/>
</dbReference>
<keyword evidence="4" id="KW-1185">Reference proteome</keyword>
<name>A0ABR1PUR9_9PEZI</name>
<evidence type="ECO:0000313" key="3">
    <source>
        <dbReference type="EMBL" id="KAK7940766.1"/>
    </source>
</evidence>
<evidence type="ECO:0000256" key="1">
    <source>
        <dbReference type="SAM" id="MobiDB-lite"/>
    </source>
</evidence>
<keyword evidence="2" id="KW-0472">Membrane</keyword>
<feature type="transmembrane region" description="Helical" evidence="2">
    <location>
        <begin position="120"/>
        <end position="143"/>
    </location>
</feature>
<feature type="compositionally biased region" description="Low complexity" evidence="1">
    <location>
        <begin position="52"/>
        <end position="62"/>
    </location>
</feature>
<keyword evidence="2" id="KW-1133">Transmembrane helix</keyword>
<gene>
    <name evidence="3" type="ORF">PG986_013153</name>
</gene>
<feature type="region of interest" description="Disordered" evidence="1">
    <location>
        <begin position="1"/>
        <end position="109"/>
    </location>
</feature>
<proteinExistence type="predicted"/>
<dbReference type="GeneID" id="92082437"/>
<dbReference type="EMBL" id="JAQQWE010000009">
    <property type="protein sequence ID" value="KAK7940766.1"/>
    <property type="molecule type" value="Genomic_DNA"/>
</dbReference>
<organism evidence="3 4">
    <name type="scientific">Apiospora aurea</name>
    <dbReference type="NCBI Taxonomy" id="335848"/>
    <lineage>
        <taxon>Eukaryota</taxon>
        <taxon>Fungi</taxon>
        <taxon>Dikarya</taxon>
        <taxon>Ascomycota</taxon>
        <taxon>Pezizomycotina</taxon>
        <taxon>Sordariomycetes</taxon>
        <taxon>Xylariomycetidae</taxon>
        <taxon>Amphisphaeriales</taxon>
        <taxon>Apiosporaceae</taxon>
        <taxon>Apiospora</taxon>
    </lineage>
</organism>
<evidence type="ECO:0000256" key="2">
    <source>
        <dbReference type="SAM" id="Phobius"/>
    </source>
</evidence>